<dbReference type="Gene3D" id="3.30.70.2390">
    <property type="match status" value="1"/>
</dbReference>
<feature type="compositionally biased region" description="Basic and acidic residues" evidence="1">
    <location>
        <begin position="9"/>
        <end position="22"/>
    </location>
</feature>
<feature type="transmembrane region" description="Helical" evidence="2">
    <location>
        <begin position="40"/>
        <end position="61"/>
    </location>
</feature>
<evidence type="ECO:0000256" key="1">
    <source>
        <dbReference type="SAM" id="MobiDB-lite"/>
    </source>
</evidence>
<dbReference type="Pfam" id="PF13399">
    <property type="entry name" value="LytR_C"/>
    <property type="match status" value="1"/>
</dbReference>
<accession>A0A367XW12</accession>
<evidence type="ECO:0000313" key="5">
    <source>
        <dbReference type="Proteomes" id="UP000253508"/>
    </source>
</evidence>
<feature type="domain" description="LytR/CpsA/Psr regulator C-terminal" evidence="3">
    <location>
        <begin position="93"/>
        <end position="180"/>
    </location>
</feature>
<dbReference type="EMBL" id="QORO01000005">
    <property type="protein sequence ID" value="RCK57002.1"/>
    <property type="molecule type" value="Genomic_DNA"/>
</dbReference>
<sequence>MSRMPKHNFPRDRFDEVPRDPSRVGAHRAPRPRLRWLVTLLWWLLTVIVLTGGGIFAFLALSNTGTIERPTATASATPTAEVEPEVDTSAFLVVLNGTSDPNAGTDVEAQLMSAGWADDMVAVFDSDTTDFEVTTVYYVTEDDRARALGVAESIGGAEVVQSDEFKDQSEDGFTIVVGLDHISE</sequence>
<dbReference type="OrthoDB" id="5125199at2"/>
<dbReference type="InterPro" id="IPR027381">
    <property type="entry name" value="LytR/CpsA/Psr_C"/>
</dbReference>
<keyword evidence="2" id="KW-0812">Transmembrane</keyword>
<keyword evidence="2" id="KW-1133">Transmembrane helix</keyword>
<evidence type="ECO:0000313" key="4">
    <source>
        <dbReference type="EMBL" id="RCK57002.1"/>
    </source>
</evidence>
<dbReference type="Proteomes" id="UP000253508">
    <property type="component" value="Unassembled WGS sequence"/>
</dbReference>
<gene>
    <name evidence="4" type="ORF">DTO57_11805</name>
</gene>
<evidence type="ECO:0000256" key="2">
    <source>
        <dbReference type="SAM" id="Phobius"/>
    </source>
</evidence>
<organism evidence="4 5">
    <name type="scientific">Microbacterium sorbitolivorans</name>
    <dbReference type="NCBI Taxonomy" id="1867410"/>
    <lineage>
        <taxon>Bacteria</taxon>
        <taxon>Bacillati</taxon>
        <taxon>Actinomycetota</taxon>
        <taxon>Actinomycetes</taxon>
        <taxon>Micrococcales</taxon>
        <taxon>Microbacteriaceae</taxon>
        <taxon>Microbacterium</taxon>
    </lineage>
</organism>
<protein>
    <submittedName>
        <fullName evidence="4">LytR family transcriptional regulator</fullName>
    </submittedName>
</protein>
<dbReference type="AlphaFoldDB" id="A0A367XW12"/>
<name>A0A367XW12_9MICO</name>
<evidence type="ECO:0000259" key="3">
    <source>
        <dbReference type="Pfam" id="PF13399"/>
    </source>
</evidence>
<keyword evidence="2" id="KW-0472">Membrane</keyword>
<proteinExistence type="predicted"/>
<keyword evidence="5" id="KW-1185">Reference proteome</keyword>
<comment type="caution">
    <text evidence="4">The sequence shown here is derived from an EMBL/GenBank/DDBJ whole genome shotgun (WGS) entry which is preliminary data.</text>
</comment>
<reference evidence="4 5" key="1">
    <citation type="submission" date="2018-07" db="EMBL/GenBank/DDBJ databases">
        <title>Microbacterium endoborsara sp. nov., a novel actinobacterium isolated from Borszczowia aralocaspica.</title>
        <authorList>
            <person name="An D."/>
        </authorList>
    </citation>
    <scope>NUCLEOTIDE SEQUENCE [LARGE SCALE GENOMIC DNA]</scope>
    <source>
        <strain evidence="4 5">C1.15228</strain>
    </source>
</reference>
<feature type="region of interest" description="Disordered" evidence="1">
    <location>
        <begin position="1"/>
        <end position="27"/>
    </location>
</feature>